<dbReference type="Gene3D" id="2.102.10.10">
    <property type="entry name" value="Rieske [2Fe-2S] iron-sulphur domain"/>
    <property type="match status" value="1"/>
</dbReference>
<evidence type="ECO:0000313" key="6">
    <source>
        <dbReference type="EMBL" id="MBD8012541.1"/>
    </source>
</evidence>
<keyword evidence="4" id="KW-0411">Iron-sulfur</keyword>
<dbReference type="InterPro" id="IPR017941">
    <property type="entry name" value="Rieske_2Fe-2S"/>
</dbReference>
<dbReference type="SUPFAM" id="SSF56281">
    <property type="entry name" value="Metallo-hydrolase/oxidoreductase"/>
    <property type="match status" value="1"/>
</dbReference>
<keyword evidence="1" id="KW-0001">2Fe-2S</keyword>
<protein>
    <submittedName>
        <fullName evidence="6">MBL fold metallo-hydrolase</fullName>
    </submittedName>
</protein>
<evidence type="ECO:0000259" key="5">
    <source>
        <dbReference type="PROSITE" id="PS51296"/>
    </source>
</evidence>
<evidence type="ECO:0000256" key="4">
    <source>
        <dbReference type="ARBA" id="ARBA00023014"/>
    </source>
</evidence>
<dbReference type="Pfam" id="PF00355">
    <property type="entry name" value="Rieske"/>
    <property type="match status" value="1"/>
</dbReference>
<dbReference type="InterPro" id="IPR057330">
    <property type="entry name" value="SCP2_Rv3818"/>
</dbReference>
<sequence>MRITGLGHAGMFIETVGGNIICDPVLGPSFYGSWFPFPDNRGLDWERLGREADFLYISHRHRDHFDPNLLERYISKDIEVLLPEYVTDDLEVDIRKLGYDNITYAPAGQVIERGDLKIMITPLRAPSDGPIGDSSLSVDDGTASILNQNDSHPLDLEALLSFGKPEAYFTQVSGAIWWPMVYDLPQDAKQKFAALKREAQNKRAMYYIEKVDAPHVFPMAGPPMFLRDELFRFNGKGQDDDSIFTDQKEFLAHMKQLAPKYDGHLFIPGTVVEMNHGEMDVSQSLYSEDEIAHIFDEKWDYLEEQRASRQQEIIDEEATRAEVIPPAEMLAAIKEWWEPLLKKSRTIRLGVGGNVRFKIGELDMVVDFPKAKVREYAGEECIYWYTIPADLVSTNIRDHEIDWSNSIFLSMQFSVGRSGKFNEFLTTFLKCLSVDRIEYVENWYQEQTDQTEDAEIDDWVVQRRCPHLRADLTRTGKIEDGVLTCSMHDWKWDLETGKCLTTTGHPIRASRVIKTGSHAEEEPQRAAAQR</sequence>
<reference evidence="6 7" key="1">
    <citation type="submission" date="2020-08" db="EMBL/GenBank/DDBJ databases">
        <title>A Genomic Blueprint of the Chicken Gut Microbiome.</title>
        <authorList>
            <person name="Gilroy R."/>
            <person name="Ravi A."/>
            <person name="Getino M."/>
            <person name="Pursley I."/>
            <person name="Horton D.L."/>
            <person name="Alikhan N.-F."/>
            <person name="Baker D."/>
            <person name="Gharbi K."/>
            <person name="Hall N."/>
            <person name="Watson M."/>
            <person name="Adriaenssens E.M."/>
            <person name="Foster-Nyarko E."/>
            <person name="Jarju S."/>
            <person name="Secka A."/>
            <person name="Antonio M."/>
            <person name="Oren A."/>
            <person name="Chaudhuri R."/>
            <person name="La Ragione R.M."/>
            <person name="Hildebrand F."/>
            <person name="Pallen M.J."/>
        </authorList>
    </citation>
    <scope>NUCLEOTIDE SEQUENCE [LARGE SCALE GENOMIC DNA]</scope>
    <source>
        <strain evidence="6 7">Re1</strain>
    </source>
</reference>
<organism evidence="6 7">
    <name type="scientific">Microbacterium commune</name>
    <dbReference type="NCBI Taxonomy" id="2762219"/>
    <lineage>
        <taxon>Bacteria</taxon>
        <taxon>Bacillati</taxon>
        <taxon>Actinomycetota</taxon>
        <taxon>Actinomycetes</taxon>
        <taxon>Micrococcales</taxon>
        <taxon>Microbacteriaceae</taxon>
        <taxon>Microbacterium</taxon>
    </lineage>
</organism>
<evidence type="ECO:0000256" key="2">
    <source>
        <dbReference type="ARBA" id="ARBA00022723"/>
    </source>
</evidence>
<dbReference type="RefSeq" id="WP_191713007.1">
    <property type="nucleotide sequence ID" value="NZ_JACSPX010000002.1"/>
</dbReference>
<dbReference type="Gene3D" id="3.60.15.10">
    <property type="entry name" value="Ribonuclease Z/Hydroxyacylglutathione hydrolase-like"/>
    <property type="match status" value="1"/>
</dbReference>
<dbReference type="Pfam" id="PF13483">
    <property type="entry name" value="Lactamase_B_3"/>
    <property type="match status" value="1"/>
</dbReference>
<proteinExistence type="predicted"/>
<dbReference type="EMBL" id="JACSPX010000002">
    <property type="protein sequence ID" value="MBD8012541.1"/>
    <property type="molecule type" value="Genomic_DNA"/>
</dbReference>
<dbReference type="PROSITE" id="PS51296">
    <property type="entry name" value="RIESKE"/>
    <property type="match status" value="1"/>
</dbReference>
<keyword evidence="3" id="KW-0408">Iron</keyword>
<dbReference type="InterPro" id="IPR050114">
    <property type="entry name" value="UPF0173_UPF0282_UlaG_hydrolase"/>
</dbReference>
<dbReference type="PANTHER" id="PTHR43546">
    <property type="entry name" value="UPF0173 METAL-DEPENDENT HYDROLASE MJ1163-RELATED"/>
    <property type="match status" value="1"/>
</dbReference>
<evidence type="ECO:0000256" key="1">
    <source>
        <dbReference type="ARBA" id="ARBA00022714"/>
    </source>
</evidence>
<dbReference type="InterPro" id="IPR036922">
    <property type="entry name" value="Rieske_2Fe-2S_sf"/>
</dbReference>
<dbReference type="Pfam" id="PF25451">
    <property type="entry name" value="SCP2_Rv3818"/>
    <property type="match status" value="1"/>
</dbReference>
<dbReference type="PANTHER" id="PTHR43546:SF4">
    <property type="entry name" value="UPF0282 PROTEIN MJ1629"/>
    <property type="match status" value="1"/>
</dbReference>
<evidence type="ECO:0000313" key="7">
    <source>
        <dbReference type="Proteomes" id="UP000611521"/>
    </source>
</evidence>
<feature type="domain" description="Rieske" evidence="5">
    <location>
        <begin position="460"/>
        <end position="521"/>
    </location>
</feature>
<comment type="caution">
    <text evidence="6">The sequence shown here is derived from an EMBL/GenBank/DDBJ whole genome shotgun (WGS) entry which is preliminary data.</text>
</comment>
<accession>A0ABR8W6C2</accession>
<dbReference type="InterPro" id="IPR036866">
    <property type="entry name" value="RibonucZ/Hydroxyglut_hydro"/>
</dbReference>
<keyword evidence="2" id="KW-0479">Metal-binding</keyword>
<dbReference type="SUPFAM" id="SSF50022">
    <property type="entry name" value="ISP domain"/>
    <property type="match status" value="1"/>
</dbReference>
<keyword evidence="7" id="KW-1185">Reference proteome</keyword>
<evidence type="ECO:0000256" key="3">
    <source>
        <dbReference type="ARBA" id="ARBA00023004"/>
    </source>
</evidence>
<name>A0ABR8W6C2_9MICO</name>
<gene>
    <name evidence="6" type="ORF">H9633_09545</name>
</gene>
<dbReference type="Proteomes" id="UP000611521">
    <property type="component" value="Unassembled WGS sequence"/>
</dbReference>